<dbReference type="AlphaFoldDB" id="A0A8W8J6U7"/>
<evidence type="ECO:0000313" key="8">
    <source>
        <dbReference type="EnsemblMetazoa" id="G17558.11:cds"/>
    </source>
</evidence>
<evidence type="ECO:0000259" key="7">
    <source>
        <dbReference type="PROSITE" id="PS50010"/>
    </source>
</evidence>
<dbReference type="FunFam" id="1.20.1290.10:FF:000001">
    <property type="entry name" value="Sestrin 1"/>
    <property type="match status" value="1"/>
</dbReference>
<dbReference type="Pfam" id="PF00621">
    <property type="entry name" value="RhoGEF"/>
    <property type="match status" value="1"/>
</dbReference>
<evidence type="ECO:0000256" key="5">
    <source>
        <dbReference type="ARBA" id="ARBA00049242"/>
    </source>
</evidence>
<feature type="compositionally biased region" description="Low complexity" evidence="6">
    <location>
        <begin position="588"/>
        <end position="603"/>
    </location>
</feature>
<dbReference type="InterPro" id="IPR035899">
    <property type="entry name" value="DBL_dom_sf"/>
</dbReference>
<dbReference type="Gene3D" id="2.30.29.30">
    <property type="entry name" value="Pleckstrin-homology domain (PH domain)/Phosphotyrosine-binding domain (PTB)"/>
    <property type="match status" value="1"/>
</dbReference>
<dbReference type="GO" id="GO:1904262">
    <property type="term" value="P:negative regulation of TORC1 signaling"/>
    <property type="evidence" value="ECO:0007669"/>
    <property type="project" value="UniProtKB-ARBA"/>
</dbReference>
<keyword evidence="4" id="KW-0560">Oxidoreductase</keyword>
<dbReference type="SUPFAM" id="SSF48065">
    <property type="entry name" value="DBL homology domain (DH-domain)"/>
    <property type="match status" value="1"/>
</dbReference>
<dbReference type="InterPro" id="IPR029032">
    <property type="entry name" value="AhpD-like"/>
</dbReference>
<dbReference type="PROSITE" id="PS50010">
    <property type="entry name" value="DH_2"/>
    <property type="match status" value="1"/>
</dbReference>
<dbReference type="GO" id="GO:0005085">
    <property type="term" value="F:guanyl-nucleotide exchange factor activity"/>
    <property type="evidence" value="ECO:0007669"/>
    <property type="project" value="InterPro"/>
</dbReference>
<dbReference type="GO" id="GO:0016239">
    <property type="term" value="P:positive regulation of macroautophagy"/>
    <property type="evidence" value="ECO:0007669"/>
    <property type="project" value="TreeGrafter"/>
</dbReference>
<evidence type="ECO:0000256" key="6">
    <source>
        <dbReference type="SAM" id="MobiDB-lite"/>
    </source>
</evidence>
<dbReference type="SUPFAM" id="SSF50729">
    <property type="entry name" value="PH domain-like"/>
    <property type="match status" value="1"/>
</dbReference>
<dbReference type="GO" id="GO:0016684">
    <property type="term" value="F:oxidoreductase activity, acting on peroxide as acceptor"/>
    <property type="evidence" value="ECO:0007669"/>
    <property type="project" value="TreeGrafter"/>
</dbReference>
<dbReference type="EnsemblMetazoa" id="G17558.11">
    <property type="protein sequence ID" value="G17558.11:cds"/>
    <property type="gene ID" value="G17558"/>
</dbReference>
<dbReference type="PANTHER" id="PTHR12474">
    <property type="entry name" value="P53 REGULATED PA26 NUCLEAR PROTEIN SESTRIN"/>
    <property type="match status" value="1"/>
</dbReference>
<organism evidence="8 9">
    <name type="scientific">Magallana gigas</name>
    <name type="common">Pacific oyster</name>
    <name type="synonym">Crassostrea gigas</name>
    <dbReference type="NCBI Taxonomy" id="29159"/>
    <lineage>
        <taxon>Eukaryota</taxon>
        <taxon>Metazoa</taxon>
        <taxon>Spiralia</taxon>
        <taxon>Lophotrochozoa</taxon>
        <taxon>Mollusca</taxon>
        <taxon>Bivalvia</taxon>
        <taxon>Autobranchia</taxon>
        <taxon>Pteriomorphia</taxon>
        <taxon>Ostreida</taxon>
        <taxon>Ostreoidea</taxon>
        <taxon>Ostreidae</taxon>
        <taxon>Magallana</taxon>
    </lineage>
</organism>
<proteinExistence type="inferred from homology"/>
<dbReference type="Pfam" id="PF04636">
    <property type="entry name" value="PA26"/>
    <property type="match status" value="1"/>
</dbReference>
<accession>A0A8W8J6U7</accession>
<evidence type="ECO:0000256" key="2">
    <source>
        <dbReference type="ARBA" id="ARBA00008350"/>
    </source>
</evidence>
<comment type="subcellular location">
    <subcellularLocation>
        <location evidence="1">Cytoplasm</location>
    </subcellularLocation>
</comment>
<dbReference type="SUPFAM" id="SSF69118">
    <property type="entry name" value="AhpD-like"/>
    <property type="match status" value="1"/>
</dbReference>
<dbReference type="PANTHER" id="PTHR12474:SF0">
    <property type="entry name" value="SESTRIN HOMOLOG"/>
    <property type="match status" value="1"/>
</dbReference>
<dbReference type="Gene3D" id="1.20.1290.10">
    <property type="entry name" value="AhpD-like"/>
    <property type="match status" value="1"/>
</dbReference>
<feature type="region of interest" description="Disordered" evidence="6">
    <location>
        <begin position="577"/>
        <end position="607"/>
    </location>
</feature>
<protein>
    <recommendedName>
        <fullName evidence="7">DH domain-containing protein</fullName>
    </recommendedName>
</protein>
<name>A0A8W8J6U7_MAGGI</name>
<keyword evidence="9" id="KW-1185">Reference proteome</keyword>
<dbReference type="GO" id="GO:1990253">
    <property type="term" value="P:cellular response to leucine starvation"/>
    <property type="evidence" value="ECO:0007669"/>
    <property type="project" value="TreeGrafter"/>
</dbReference>
<dbReference type="InterPro" id="IPR011993">
    <property type="entry name" value="PH-like_dom_sf"/>
</dbReference>
<dbReference type="Gene3D" id="1.20.900.10">
    <property type="entry name" value="Dbl homology (DH) domain"/>
    <property type="match status" value="1"/>
</dbReference>
<dbReference type="GO" id="GO:1901031">
    <property type="term" value="P:regulation of response to reactive oxygen species"/>
    <property type="evidence" value="ECO:0007669"/>
    <property type="project" value="InterPro"/>
</dbReference>
<dbReference type="GO" id="GO:0005737">
    <property type="term" value="C:cytoplasm"/>
    <property type="evidence" value="ECO:0007669"/>
    <property type="project" value="UniProtKB-SubCell"/>
</dbReference>
<dbReference type="Proteomes" id="UP000005408">
    <property type="component" value="Unassembled WGS sequence"/>
</dbReference>
<keyword evidence="3" id="KW-0963">Cytoplasm</keyword>
<dbReference type="GO" id="GO:0005634">
    <property type="term" value="C:nucleus"/>
    <property type="evidence" value="ECO:0007669"/>
    <property type="project" value="InterPro"/>
</dbReference>
<evidence type="ECO:0000256" key="3">
    <source>
        <dbReference type="ARBA" id="ARBA00022490"/>
    </source>
</evidence>
<feature type="domain" description="DH" evidence="7">
    <location>
        <begin position="1"/>
        <end position="163"/>
    </location>
</feature>
<dbReference type="InterPro" id="IPR006730">
    <property type="entry name" value="Sestrin"/>
</dbReference>
<dbReference type="SMART" id="SM00325">
    <property type="entry name" value="RhoGEF"/>
    <property type="match status" value="1"/>
</dbReference>
<comment type="similarity">
    <text evidence="2">Belongs to the sestrin family.</text>
</comment>
<evidence type="ECO:0000256" key="1">
    <source>
        <dbReference type="ARBA" id="ARBA00004496"/>
    </source>
</evidence>
<reference evidence="8" key="1">
    <citation type="submission" date="2022-08" db="UniProtKB">
        <authorList>
            <consortium name="EnsemblMetazoa"/>
        </authorList>
    </citation>
    <scope>IDENTIFICATION</scope>
    <source>
        <strain evidence="8">05x7-T-G4-1.051#20</strain>
    </source>
</reference>
<dbReference type="InterPro" id="IPR000219">
    <property type="entry name" value="DH_dom"/>
</dbReference>
<sequence length="829" mass="96455">MLKSSQGYELGWAIASFQNVQIIFTDLLQLLDASSEMLADLKNRVAEWDATNSCLGDIFVRFCTHLKLYTNYVNNYDVILQCIERTKEQTPAFRAFLKRHERIPALRMMTLPELLLLPGRRINEYVTLLSWFELHTPSTHQDRGDLADAIETLKVVNRHVQESKTRMDRDRKMIKLQKTILNCPSLLESNRYLIKQQDAANLRPPSTQSSIPELRVYQHIEMLGLFLLRVRDIPESKYIRYGFKLETPKRALHCSVESEEEKFNWISLLEQAIQIARIGSVMATTLNQNGVRDEDSLRFFHVLSSRDPNTRKHSFDMIRMTLDAWANGYGSPKDQILVGNGNPLPINPLVEEHLPDILRLSTNCPFEDVREWCSNLLADIQENCSGIKIPRRAHGKGPSKYIPESEIVPVSTSEDQTQMLFVDAFLQNNRLDHVTQLMGYHPNYLEMFLRTQQYLLRGDGPLPFHYRHYIAIMAASRHQCAYLIHLHEQEFILQGGDQDWLKGPAFIPTKLRKLHEVNKILAHRPWLFNKSHIEGLRKEAWSVSELVQAIVIMAHFHALSSFVFGCGIKNEPDHHGGFTYRPHSPTENSNDSDYTSDSSSDSNSEPEVGIEILMERMKKLKESQEEEPTEEERRKRFEKVEFQSAELTKPGKKPSPKAEIIKYVQDEEFCYIDFTKRGCTEEAPTFRANEYSWDDHGFSIANRLYSEIGNLLDEKFSMAYNLTYYTMGEVIDVDTSAFRRAIWYYIHCLYGIMHDDYDYGQVNQLLERNLKQYIKTVTCYPERLTKKDYDNVMKEFKHSEKVHVNLMLLEARLQGELLYALRGVMQYMT</sequence>
<evidence type="ECO:0000256" key="4">
    <source>
        <dbReference type="ARBA" id="ARBA00023002"/>
    </source>
</evidence>
<dbReference type="GO" id="GO:0070728">
    <property type="term" value="F:L-leucine binding"/>
    <property type="evidence" value="ECO:0007669"/>
    <property type="project" value="TreeGrafter"/>
</dbReference>
<evidence type="ECO:0000313" key="9">
    <source>
        <dbReference type="Proteomes" id="UP000005408"/>
    </source>
</evidence>
<dbReference type="GO" id="GO:0071233">
    <property type="term" value="P:cellular response to L-leucine"/>
    <property type="evidence" value="ECO:0007669"/>
    <property type="project" value="TreeGrafter"/>
</dbReference>
<comment type="catalytic activity">
    <reaction evidence="5">
        <text>a hydroperoxide + L-cysteinyl-[protein] = S-hydroxy-L-cysteinyl-[protein] + an alcohol</text>
        <dbReference type="Rhea" id="RHEA:67124"/>
        <dbReference type="Rhea" id="RHEA-COMP:10131"/>
        <dbReference type="Rhea" id="RHEA-COMP:17193"/>
        <dbReference type="ChEBI" id="CHEBI:29950"/>
        <dbReference type="ChEBI" id="CHEBI:30879"/>
        <dbReference type="ChEBI" id="CHEBI:35924"/>
        <dbReference type="ChEBI" id="CHEBI:61973"/>
    </reaction>
    <physiologicalReaction direction="left-to-right" evidence="5">
        <dbReference type="Rhea" id="RHEA:67125"/>
    </physiologicalReaction>
</comment>